<accession>A0A1H9F790</accession>
<feature type="chain" id="PRO_5010220326" evidence="1">
    <location>
        <begin position="26"/>
        <end position="53"/>
    </location>
</feature>
<evidence type="ECO:0000256" key="1">
    <source>
        <dbReference type="SAM" id="SignalP"/>
    </source>
</evidence>
<reference evidence="3" key="1">
    <citation type="submission" date="2016-10" db="EMBL/GenBank/DDBJ databases">
        <authorList>
            <person name="Varghese N."/>
            <person name="Submissions S."/>
        </authorList>
    </citation>
    <scope>NUCLEOTIDE SEQUENCE [LARGE SCALE GENOMIC DNA]</scope>
    <source>
        <strain evidence="3">DSM 15719</strain>
    </source>
</reference>
<keyword evidence="3" id="KW-1185">Reference proteome</keyword>
<dbReference type="EMBL" id="FOFZ01000002">
    <property type="protein sequence ID" value="SEQ33846.1"/>
    <property type="molecule type" value="Genomic_DNA"/>
</dbReference>
<dbReference type="Proteomes" id="UP000183658">
    <property type="component" value="Unassembled WGS sequence"/>
</dbReference>
<organism evidence="2 3">
    <name type="scientific">Flavobacterium frigoris</name>
    <dbReference type="NCBI Taxonomy" id="229204"/>
    <lineage>
        <taxon>Bacteria</taxon>
        <taxon>Pseudomonadati</taxon>
        <taxon>Bacteroidota</taxon>
        <taxon>Flavobacteriia</taxon>
        <taxon>Flavobacteriales</taxon>
        <taxon>Flavobacteriaceae</taxon>
        <taxon>Flavobacterium</taxon>
    </lineage>
</organism>
<evidence type="ECO:0000313" key="2">
    <source>
        <dbReference type="EMBL" id="SEQ33846.1"/>
    </source>
</evidence>
<keyword evidence="1" id="KW-0732">Signal</keyword>
<protein>
    <submittedName>
        <fullName evidence="2">Alpha-amylase</fullName>
    </submittedName>
</protein>
<dbReference type="AlphaFoldDB" id="A0A1H9F790"/>
<sequence length="53" mass="5691">MKKPNLRIATLAALAVCLFSCNSNDELQGPTAEIKALSKVVDVTHHDGHPFST</sequence>
<evidence type="ECO:0000313" key="3">
    <source>
        <dbReference type="Proteomes" id="UP000183658"/>
    </source>
</evidence>
<feature type="signal peptide" evidence="1">
    <location>
        <begin position="1"/>
        <end position="25"/>
    </location>
</feature>
<proteinExistence type="predicted"/>
<gene>
    <name evidence="2" type="ORF">SAMN05444355_102100</name>
</gene>
<name>A0A1H9F790_FLAFI</name>